<reference evidence="3" key="2">
    <citation type="submission" date="2025-08" db="UniProtKB">
        <authorList>
            <consortium name="RefSeq"/>
        </authorList>
    </citation>
    <scope>IDENTIFICATION</scope>
    <source>
        <tissue evidence="3">Leaf</tissue>
    </source>
</reference>
<dbReference type="PROSITE" id="PS50181">
    <property type="entry name" value="FBOX"/>
    <property type="match status" value="1"/>
</dbReference>
<dbReference type="InterPro" id="IPR036047">
    <property type="entry name" value="F-box-like_dom_sf"/>
</dbReference>
<sequence length="392" mass="45490">MTRETSRLLPLPWDLEDEILSRVPAPSLRRLRFSCKRWNALFKDQEFIKKHSDKAAKQHLVLMLNNLKVYSMNVNLHEIHTNVVDPHKLMSLIVFNNPEKFKVCKIFHCDGLLLCTTLDFKLVIWNPCTGQIRWIPFSDRYNTNSNFVLGYDNNKTYKILRCSRGSPARNVGVVEYGIYDFGSHSWKNLNNVTPKYSYIVSEGVSLKGNIYWIVLDKEKQYVLRSFHFSTKRFGEISIPFSNIGVDSCPTALSVVREERLAVLYSSISHPTQIAILMTTDDKIDQTKLVPGTKFLSVDLYKISIPRELISSETSFFIDEEKKAAVLCDPEYTSNTGMVFLVGEDNRFLKIPIREHRDQVWTPHIYNYVPSLVQIQQGTVEFLTEGRKRRKRH</sequence>
<dbReference type="InterPro" id="IPR017451">
    <property type="entry name" value="F-box-assoc_interact_dom"/>
</dbReference>
<dbReference type="SUPFAM" id="SSF81383">
    <property type="entry name" value="F-box domain"/>
    <property type="match status" value="1"/>
</dbReference>
<dbReference type="OrthoDB" id="1030052at2759"/>
<dbReference type="InterPro" id="IPR050796">
    <property type="entry name" value="SCF_F-box_component"/>
</dbReference>
<dbReference type="Proteomes" id="UP000504610">
    <property type="component" value="Chromosome 5"/>
</dbReference>
<dbReference type="NCBIfam" id="TIGR01640">
    <property type="entry name" value="F_box_assoc_1"/>
    <property type="match status" value="1"/>
</dbReference>
<dbReference type="KEGG" id="rsz:108832073"/>
<protein>
    <submittedName>
        <fullName evidence="3">F-box protein At3g17500</fullName>
    </submittedName>
</protein>
<dbReference type="CDD" id="cd22157">
    <property type="entry name" value="F-box_AtFBW1-like"/>
    <property type="match status" value="1"/>
</dbReference>
<dbReference type="GeneID" id="108832073"/>
<gene>
    <name evidence="3" type="primary">LOC108832073</name>
</gene>
<dbReference type="Pfam" id="PF00646">
    <property type="entry name" value="F-box"/>
    <property type="match status" value="1"/>
</dbReference>
<evidence type="ECO:0000259" key="1">
    <source>
        <dbReference type="PROSITE" id="PS50181"/>
    </source>
</evidence>
<accession>A0A6J0LME2</accession>
<keyword evidence="2" id="KW-1185">Reference proteome</keyword>
<reference evidence="2" key="1">
    <citation type="journal article" date="2019" name="Database">
        <title>The radish genome database (RadishGD): an integrated information resource for radish genomics.</title>
        <authorList>
            <person name="Yu H.J."/>
            <person name="Baek S."/>
            <person name="Lee Y.J."/>
            <person name="Cho A."/>
            <person name="Mun J.H."/>
        </authorList>
    </citation>
    <scope>NUCLEOTIDE SEQUENCE [LARGE SCALE GENOMIC DNA]</scope>
    <source>
        <strain evidence="2">cv. WK10039</strain>
    </source>
</reference>
<dbReference type="AlphaFoldDB" id="A0A6J0LME2"/>
<dbReference type="InterPro" id="IPR006527">
    <property type="entry name" value="F-box-assoc_dom_typ1"/>
</dbReference>
<dbReference type="PANTHER" id="PTHR31672">
    <property type="entry name" value="BNACNNG10540D PROTEIN"/>
    <property type="match status" value="1"/>
</dbReference>
<evidence type="ECO:0000313" key="3">
    <source>
        <dbReference type="RefSeq" id="XP_018461063.2"/>
    </source>
</evidence>
<name>A0A6J0LME2_RAPSA</name>
<dbReference type="SMART" id="SM00256">
    <property type="entry name" value="FBOX"/>
    <property type="match status" value="1"/>
</dbReference>
<dbReference type="PANTHER" id="PTHR31672:SF10">
    <property type="entry name" value="F-BOX DOMAIN-CONTAINING PROTEIN"/>
    <property type="match status" value="1"/>
</dbReference>
<accession>A0A6J0P1D0</accession>
<evidence type="ECO:0000313" key="2">
    <source>
        <dbReference type="Proteomes" id="UP000504610"/>
    </source>
</evidence>
<dbReference type="Pfam" id="PF07734">
    <property type="entry name" value="FBA_1"/>
    <property type="match status" value="1"/>
</dbReference>
<dbReference type="Gene3D" id="1.20.1280.50">
    <property type="match status" value="1"/>
</dbReference>
<proteinExistence type="predicted"/>
<dbReference type="InterPro" id="IPR001810">
    <property type="entry name" value="F-box_dom"/>
</dbReference>
<dbReference type="RefSeq" id="XP_018461063.2">
    <property type="nucleotide sequence ID" value="XM_018605561.2"/>
</dbReference>
<feature type="domain" description="F-box" evidence="1">
    <location>
        <begin position="5"/>
        <end position="51"/>
    </location>
</feature>
<organism evidence="2 3">
    <name type="scientific">Raphanus sativus</name>
    <name type="common">Radish</name>
    <name type="synonym">Raphanus raphanistrum var. sativus</name>
    <dbReference type="NCBI Taxonomy" id="3726"/>
    <lineage>
        <taxon>Eukaryota</taxon>
        <taxon>Viridiplantae</taxon>
        <taxon>Streptophyta</taxon>
        <taxon>Embryophyta</taxon>
        <taxon>Tracheophyta</taxon>
        <taxon>Spermatophyta</taxon>
        <taxon>Magnoliopsida</taxon>
        <taxon>eudicotyledons</taxon>
        <taxon>Gunneridae</taxon>
        <taxon>Pentapetalae</taxon>
        <taxon>rosids</taxon>
        <taxon>malvids</taxon>
        <taxon>Brassicales</taxon>
        <taxon>Brassicaceae</taxon>
        <taxon>Brassiceae</taxon>
        <taxon>Raphanus</taxon>
    </lineage>
</organism>